<gene>
    <name evidence="8" type="ORF">GCM10023195_42630</name>
</gene>
<proteinExistence type="inferred from homology"/>
<evidence type="ECO:0000313" key="8">
    <source>
        <dbReference type="EMBL" id="GAA4610396.1"/>
    </source>
</evidence>
<dbReference type="InterPro" id="IPR000873">
    <property type="entry name" value="AMP-dep_synth/lig_dom"/>
</dbReference>
<protein>
    <submittedName>
        <fullName evidence="8">Long-chain-fatty-acid--CoA ligase</fullName>
    </submittedName>
</protein>
<keyword evidence="9" id="KW-1185">Reference proteome</keyword>
<keyword evidence="3" id="KW-0547">Nucleotide-binding</keyword>
<dbReference type="InterPro" id="IPR042099">
    <property type="entry name" value="ANL_N_sf"/>
</dbReference>
<dbReference type="InterPro" id="IPR045851">
    <property type="entry name" value="AMP-bd_C_sf"/>
</dbReference>
<comment type="caution">
    <text evidence="8">The sequence shown here is derived from an EMBL/GenBank/DDBJ whole genome shotgun (WGS) entry which is preliminary data.</text>
</comment>
<evidence type="ECO:0000256" key="3">
    <source>
        <dbReference type="ARBA" id="ARBA00022741"/>
    </source>
</evidence>
<dbReference type="GO" id="GO:0016874">
    <property type="term" value="F:ligase activity"/>
    <property type="evidence" value="ECO:0007669"/>
    <property type="project" value="UniProtKB-KW"/>
</dbReference>
<feature type="compositionally biased region" description="Basic and acidic residues" evidence="5">
    <location>
        <begin position="547"/>
        <end position="563"/>
    </location>
</feature>
<name>A0ABP8TK70_9ACTN</name>
<dbReference type="PROSITE" id="PS00455">
    <property type="entry name" value="AMP_BINDING"/>
    <property type="match status" value="1"/>
</dbReference>
<dbReference type="InterPro" id="IPR020845">
    <property type="entry name" value="AMP-binding_CS"/>
</dbReference>
<evidence type="ECO:0000313" key="9">
    <source>
        <dbReference type="Proteomes" id="UP001500212"/>
    </source>
</evidence>
<dbReference type="PANTHER" id="PTHR43107:SF15">
    <property type="entry name" value="FATTY ACID TRANSPORT PROTEIN 3, ISOFORM A"/>
    <property type="match status" value="1"/>
</dbReference>
<evidence type="ECO:0000256" key="5">
    <source>
        <dbReference type="SAM" id="MobiDB-lite"/>
    </source>
</evidence>
<feature type="domain" description="AMP-dependent synthetase/ligase" evidence="6">
    <location>
        <begin position="13"/>
        <end position="361"/>
    </location>
</feature>
<feature type="region of interest" description="Disordered" evidence="5">
    <location>
        <begin position="531"/>
        <end position="563"/>
    </location>
</feature>
<evidence type="ECO:0000256" key="2">
    <source>
        <dbReference type="ARBA" id="ARBA00022598"/>
    </source>
</evidence>
<keyword evidence="2 8" id="KW-0436">Ligase</keyword>
<dbReference type="Gene3D" id="3.40.50.12780">
    <property type="entry name" value="N-terminal domain of ligase-like"/>
    <property type="match status" value="1"/>
</dbReference>
<dbReference type="Pfam" id="PF13193">
    <property type="entry name" value="AMP-binding_C"/>
    <property type="match status" value="1"/>
</dbReference>
<dbReference type="InterPro" id="IPR025110">
    <property type="entry name" value="AMP-bd_C"/>
</dbReference>
<comment type="similarity">
    <text evidence="1">Belongs to the ATP-dependent AMP-binding enzyme family.</text>
</comment>
<dbReference type="Proteomes" id="UP001500212">
    <property type="component" value="Unassembled WGS sequence"/>
</dbReference>
<accession>A0ABP8TK70</accession>
<feature type="domain" description="AMP-binding enzyme C-terminal" evidence="7">
    <location>
        <begin position="410"/>
        <end position="482"/>
    </location>
</feature>
<evidence type="ECO:0000256" key="4">
    <source>
        <dbReference type="ARBA" id="ARBA00022840"/>
    </source>
</evidence>
<dbReference type="Gene3D" id="3.30.300.30">
    <property type="match status" value="1"/>
</dbReference>
<dbReference type="RefSeq" id="WP_345356915.1">
    <property type="nucleotide sequence ID" value="NZ_BAABHJ010000012.1"/>
</dbReference>
<organism evidence="8 9">
    <name type="scientific">Actinoallomurus liliacearum</name>
    <dbReference type="NCBI Taxonomy" id="1080073"/>
    <lineage>
        <taxon>Bacteria</taxon>
        <taxon>Bacillati</taxon>
        <taxon>Actinomycetota</taxon>
        <taxon>Actinomycetes</taxon>
        <taxon>Streptosporangiales</taxon>
        <taxon>Thermomonosporaceae</taxon>
        <taxon>Actinoallomurus</taxon>
    </lineage>
</organism>
<dbReference type="EMBL" id="BAABHJ010000012">
    <property type="protein sequence ID" value="GAA4610396.1"/>
    <property type="molecule type" value="Genomic_DNA"/>
</dbReference>
<dbReference type="PANTHER" id="PTHR43107">
    <property type="entry name" value="LONG-CHAIN FATTY ACID TRANSPORT PROTEIN"/>
    <property type="match status" value="1"/>
</dbReference>
<sequence length="563" mass="60558">MSETVAELLRARSADDRVGLRAADEAWTWREVVRECAERAGWMAETAHREPGTRPLHVGVLLDNVPEMVFLLGGAALSGNVIVALNTARAADELAGDATRADCDLIVTEPRHAALAERVAARTGLPITEPGRAAPTGEPVPVAPETLLMLIFTSGTSGRPRAVRVTHRKVVVPGTVLADRLLGPDDVVYCPMPLFHSGAVMAAYAPALAAGAQFVLRARFSASGTLPDVRRYGCTYLHYVGKALSYVLATPERADDADNPLRVAFGNEAAPLEQRRFAERFGCAVVDGYGSTETAIALSPDPAGPPGALGRLGDGVRILDPATGRECPPARLDPAGRVLNGDEAVGELVNTRGLGLFDGYYNERADDRLRDGMFWSGDLAYRDEDGFVFFAGRDADRLRVDGENFGAVQVERVLGELPGVAALAVYGVPDVAAGDQVMVALVGAFDPERFAAFLRGRADLSPKWTPRYVRVADRLPATASNKVVRRALAADAWNTTDPVWWRPGRELRYRRLTGEDAARLHAEFESRGRGHLWPAGSTGSAAGPWESRCEEGDRGLRPGRERA</sequence>
<reference evidence="9" key="1">
    <citation type="journal article" date="2019" name="Int. J. Syst. Evol. Microbiol.">
        <title>The Global Catalogue of Microorganisms (GCM) 10K type strain sequencing project: providing services to taxonomists for standard genome sequencing and annotation.</title>
        <authorList>
            <consortium name="The Broad Institute Genomics Platform"/>
            <consortium name="The Broad Institute Genome Sequencing Center for Infectious Disease"/>
            <person name="Wu L."/>
            <person name="Ma J."/>
        </authorList>
    </citation>
    <scope>NUCLEOTIDE SEQUENCE [LARGE SCALE GENOMIC DNA]</scope>
    <source>
        <strain evidence="9">JCM 17938</strain>
    </source>
</reference>
<evidence type="ECO:0000259" key="7">
    <source>
        <dbReference type="Pfam" id="PF13193"/>
    </source>
</evidence>
<keyword evidence="4" id="KW-0067">ATP-binding</keyword>
<evidence type="ECO:0000256" key="1">
    <source>
        <dbReference type="ARBA" id="ARBA00006432"/>
    </source>
</evidence>
<dbReference type="Pfam" id="PF00501">
    <property type="entry name" value="AMP-binding"/>
    <property type="match status" value="1"/>
</dbReference>
<evidence type="ECO:0000259" key="6">
    <source>
        <dbReference type="Pfam" id="PF00501"/>
    </source>
</evidence>
<dbReference type="SUPFAM" id="SSF56801">
    <property type="entry name" value="Acetyl-CoA synthetase-like"/>
    <property type="match status" value="1"/>
</dbReference>